<gene>
    <name evidence="6" type="ORF">SLS63_007920</name>
</gene>
<keyword evidence="5" id="KW-0560">Oxidoreductase</keyword>
<evidence type="ECO:0000256" key="2">
    <source>
        <dbReference type="ARBA" id="ARBA00022617"/>
    </source>
</evidence>
<keyword evidence="4 5" id="KW-0408">Iron</keyword>
<dbReference type="InterPro" id="IPR001128">
    <property type="entry name" value="Cyt_P450"/>
</dbReference>
<comment type="caution">
    <text evidence="6">The sequence shown here is derived from an EMBL/GenBank/DDBJ whole genome shotgun (WGS) entry which is preliminary data.</text>
</comment>
<evidence type="ECO:0008006" key="8">
    <source>
        <dbReference type="Google" id="ProtNLM"/>
    </source>
</evidence>
<dbReference type="PRINTS" id="PR00385">
    <property type="entry name" value="P450"/>
</dbReference>
<comment type="similarity">
    <text evidence="5">Belongs to the cytochrome P450 family.</text>
</comment>
<reference evidence="6 7" key="1">
    <citation type="submission" date="2024-02" db="EMBL/GenBank/DDBJ databases">
        <title>De novo assembly and annotation of 12 fungi associated with fruit tree decline syndrome in Ontario, Canada.</title>
        <authorList>
            <person name="Sulman M."/>
            <person name="Ellouze W."/>
            <person name="Ilyukhin E."/>
        </authorList>
    </citation>
    <scope>NUCLEOTIDE SEQUENCE [LARGE SCALE GENOMIC DNA]</scope>
    <source>
        <strain evidence="6 7">M169</strain>
    </source>
</reference>
<dbReference type="InterPro" id="IPR050121">
    <property type="entry name" value="Cytochrome_P450_monoxygenase"/>
</dbReference>
<dbReference type="PANTHER" id="PTHR24305">
    <property type="entry name" value="CYTOCHROME P450"/>
    <property type="match status" value="1"/>
</dbReference>
<dbReference type="Gene3D" id="1.10.630.10">
    <property type="entry name" value="Cytochrome P450"/>
    <property type="match status" value="1"/>
</dbReference>
<dbReference type="SUPFAM" id="SSF48264">
    <property type="entry name" value="Cytochrome P450"/>
    <property type="match status" value="1"/>
</dbReference>
<keyword evidence="2 5" id="KW-0349">Heme</keyword>
<name>A0ABR1P487_DIAER</name>
<keyword evidence="7" id="KW-1185">Reference proteome</keyword>
<proteinExistence type="inferred from homology"/>
<protein>
    <recommendedName>
        <fullName evidence="8">Cytochrome P450</fullName>
    </recommendedName>
</protein>
<dbReference type="Pfam" id="PF00067">
    <property type="entry name" value="p450"/>
    <property type="match status" value="1"/>
</dbReference>
<keyword evidence="3 5" id="KW-0479">Metal-binding</keyword>
<evidence type="ECO:0000256" key="3">
    <source>
        <dbReference type="ARBA" id="ARBA00022723"/>
    </source>
</evidence>
<dbReference type="InterPro" id="IPR002401">
    <property type="entry name" value="Cyt_P450_E_grp-I"/>
</dbReference>
<dbReference type="PRINTS" id="PR00463">
    <property type="entry name" value="EP450I"/>
</dbReference>
<evidence type="ECO:0000313" key="6">
    <source>
        <dbReference type="EMBL" id="KAK7725928.1"/>
    </source>
</evidence>
<dbReference type="CDD" id="cd11060">
    <property type="entry name" value="CYP57A1-like"/>
    <property type="match status" value="1"/>
</dbReference>
<sequence length="472" mass="53760">MVRMFQSDFQILLEYIQTKSFAYIVHRPKIGPIIRVAPQMYSIGDPAAMKPIYGIGSPLKKSSWYDYWGDPRVPNHNLFSAIDPPFHAAMRRKMANLYTMTTIKSYEPYVNNCVRVLLEQFDRFAAKGEWFDLQHFTQCYALDVIGEITYGNRFGVLDSGGQDVGGILASLEKMLAFATLSGIEPRLLPLWLWRYGNPERPIREFDNRQQELRREKGAINGATDFYTKCEALGNKDPAEWAKYRGPMAMTQNVAAGSDTTSIALTSAIFHIISNREIHLKLKEEIRTAEQLGKVDDPITFDQAQALPYLGMCIKEAMRIHPSTGLPLWRVVPEPGMTISGSFFPAGAIVGINTWVAHRDPHVFGPDPNVFRPERWDPETNDQEKLKQMEAYYSKVTPPYLEHPFILTPPSPVPFGAGTRTCIGKNISLLEISKVIPQLLRRYDFELARPGQPIDSLNYWFVKQRNLLARIRQ</sequence>
<comment type="cofactor">
    <cofactor evidence="1">
        <name>heme</name>
        <dbReference type="ChEBI" id="CHEBI:30413"/>
    </cofactor>
</comment>
<evidence type="ECO:0000256" key="4">
    <source>
        <dbReference type="ARBA" id="ARBA00023004"/>
    </source>
</evidence>
<dbReference type="PROSITE" id="PS00086">
    <property type="entry name" value="CYTOCHROME_P450"/>
    <property type="match status" value="1"/>
</dbReference>
<dbReference type="InterPro" id="IPR017972">
    <property type="entry name" value="Cyt_P450_CS"/>
</dbReference>
<accession>A0ABR1P487</accession>
<dbReference type="EMBL" id="JAKNSF020000046">
    <property type="protein sequence ID" value="KAK7725928.1"/>
    <property type="molecule type" value="Genomic_DNA"/>
</dbReference>
<evidence type="ECO:0000256" key="1">
    <source>
        <dbReference type="ARBA" id="ARBA00001971"/>
    </source>
</evidence>
<dbReference type="InterPro" id="IPR036396">
    <property type="entry name" value="Cyt_P450_sf"/>
</dbReference>
<dbReference type="Proteomes" id="UP001430848">
    <property type="component" value="Unassembled WGS sequence"/>
</dbReference>
<evidence type="ECO:0000313" key="7">
    <source>
        <dbReference type="Proteomes" id="UP001430848"/>
    </source>
</evidence>
<organism evidence="6 7">
    <name type="scientific">Diaporthe eres</name>
    <name type="common">Phomopsis oblonga</name>
    <dbReference type="NCBI Taxonomy" id="83184"/>
    <lineage>
        <taxon>Eukaryota</taxon>
        <taxon>Fungi</taxon>
        <taxon>Dikarya</taxon>
        <taxon>Ascomycota</taxon>
        <taxon>Pezizomycotina</taxon>
        <taxon>Sordariomycetes</taxon>
        <taxon>Sordariomycetidae</taxon>
        <taxon>Diaporthales</taxon>
        <taxon>Diaporthaceae</taxon>
        <taxon>Diaporthe</taxon>
        <taxon>Diaporthe eres species complex</taxon>
    </lineage>
</organism>
<evidence type="ECO:0000256" key="5">
    <source>
        <dbReference type="RuleBase" id="RU000461"/>
    </source>
</evidence>
<dbReference type="PANTHER" id="PTHR24305:SF190">
    <property type="entry name" value="P450, PUTATIVE (EUROFUNG)-RELATED"/>
    <property type="match status" value="1"/>
</dbReference>
<keyword evidence="5" id="KW-0503">Monooxygenase</keyword>